<dbReference type="PANTHER" id="PTHR43205">
    <property type="entry name" value="PROSTAGLANDIN REDUCTASE"/>
    <property type="match status" value="1"/>
</dbReference>
<dbReference type="Pfam" id="PF00107">
    <property type="entry name" value="ADH_zinc_N"/>
    <property type="match status" value="1"/>
</dbReference>
<keyword evidence="4" id="KW-1185">Reference proteome</keyword>
<dbReference type="AlphaFoldDB" id="A0A6I4VQF0"/>
<dbReference type="Pfam" id="PF16884">
    <property type="entry name" value="ADH_N_2"/>
    <property type="match status" value="1"/>
</dbReference>
<name>A0A6I4VQF0_9BACL</name>
<organism evidence="3 4">
    <name type="scientific">Shimazuella alba</name>
    <dbReference type="NCBI Taxonomy" id="2690964"/>
    <lineage>
        <taxon>Bacteria</taxon>
        <taxon>Bacillati</taxon>
        <taxon>Bacillota</taxon>
        <taxon>Bacilli</taxon>
        <taxon>Bacillales</taxon>
        <taxon>Thermoactinomycetaceae</taxon>
        <taxon>Shimazuella</taxon>
    </lineage>
</organism>
<dbReference type="FunFam" id="3.40.50.720:FF:000121">
    <property type="entry name" value="Prostaglandin reductase 2"/>
    <property type="match status" value="1"/>
</dbReference>
<comment type="caution">
    <text evidence="3">The sequence shown here is derived from an EMBL/GenBank/DDBJ whole genome shotgun (WGS) entry which is preliminary data.</text>
</comment>
<dbReference type="GO" id="GO:0016628">
    <property type="term" value="F:oxidoreductase activity, acting on the CH-CH group of donors, NAD or NADP as acceptor"/>
    <property type="evidence" value="ECO:0007669"/>
    <property type="project" value="InterPro"/>
</dbReference>
<dbReference type="SUPFAM" id="SSF51735">
    <property type="entry name" value="NAD(P)-binding Rossmann-fold domains"/>
    <property type="match status" value="1"/>
</dbReference>
<dbReference type="InterPro" id="IPR011032">
    <property type="entry name" value="GroES-like_sf"/>
</dbReference>
<evidence type="ECO:0000313" key="4">
    <source>
        <dbReference type="Proteomes" id="UP000430692"/>
    </source>
</evidence>
<dbReference type="CDD" id="cd05288">
    <property type="entry name" value="PGDH"/>
    <property type="match status" value="1"/>
</dbReference>
<gene>
    <name evidence="3" type="ORF">GSM42_08795</name>
</gene>
<dbReference type="InterPro" id="IPR020843">
    <property type="entry name" value="ER"/>
</dbReference>
<dbReference type="PANTHER" id="PTHR43205:SF7">
    <property type="entry name" value="PROSTAGLANDIN REDUCTASE 1"/>
    <property type="match status" value="1"/>
</dbReference>
<dbReference type="InterPro" id="IPR013149">
    <property type="entry name" value="ADH-like_C"/>
</dbReference>
<dbReference type="RefSeq" id="WP_160801179.1">
    <property type="nucleotide sequence ID" value="NZ_WUUL01000005.1"/>
</dbReference>
<evidence type="ECO:0000259" key="2">
    <source>
        <dbReference type="SMART" id="SM00829"/>
    </source>
</evidence>
<accession>A0A6I4VQF0</accession>
<dbReference type="InterPro" id="IPR045010">
    <property type="entry name" value="MDR_fam"/>
</dbReference>
<dbReference type="Proteomes" id="UP000430692">
    <property type="component" value="Unassembled WGS sequence"/>
</dbReference>
<dbReference type="EMBL" id="WUUL01000005">
    <property type="protein sequence ID" value="MXQ53819.1"/>
    <property type="molecule type" value="Genomic_DNA"/>
</dbReference>
<dbReference type="InterPro" id="IPR036291">
    <property type="entry name" value="NAD(P)-bd_dom_sf"/>
</dbReference>
<dbReference type="Gene3D" id="3.40.50.720">
    <property type="entry name" value="NAD(P)-binding Rossmann-like Domain"/>
    <property type="match status" value="1"/>
</dbReference>
<keyword evidence="1" id="KW-0560">Oxidoreductase</keyword>
<dbReference type="SMART" id="SM00829">
    <property type="entry name" value="PKS_ER"/>
    <property type="match status" value="1"/>
</dbReference>
<dbReference type="Gene3D" id="3.90.180.10">
    <property type="entry name" value="Medium-chain alcohol dehydrogenases, catalytic domain"/>
    <property type="match status" value="1"/>
</dbReference>
<protein>
    <submittedName>
        <fullName evidence="3">Zinc-binding dehydrogenase</fullName>
    </submittedName>
</protein>
<dbReference type="InterPro" id="IPR041694">
    <property type="entry name" value="ADH_N_2"/>
</dbReference>
<evidence type="ECO:0000256" key="1">
    <source>
        <dbReference type="ARBA" id="ARBA00023002"/>
    </source>
</evidence>
<evidence type="ECO:0000313" key="3">
    <source>
        <dbReference type="EMBL" id="MXQ53819.1"/>
    </source>
</evidence>
<dbReference type="SUPFAM" id="SSF50129">
    <property type="entry name" value="GroES-like"/>
    <property type="match status" value="1"/>
</dbReference>
<proteinExistence type="predicted"/>
<feature type="domain" description="Enoyl reductase (ER)" evidence="2">
    <location>
        <begin position="19"/>
        <end position="331"/>
    </location>
</feature>
<reference evidence="3 4" key="1">
    <citation type="submission" date="2019-12" db="EMBL/GenBank/DDBJ databases">
        <title>Whole-genome analyses of novel actinobacteria.</title>
        <authorList>
            <person name="Sahin N."/>
            <person name="Saygin H."/>
        </authorList>
    </citation>
    <scope>NUCLEOTIDE SEQUENCE [LARGE SCALE GENOMIC DNA]</scope>
    <source>
        <strain evidence="3 4">KC615</strain>
    </source>
</reference>
<sequence length="333" mass="36458">MITNRKIILMNRPTGKPYKTNFEFTEESLQPITNKEVTVKTHYLSVDPYLRNTMRKEKFVGPPAPLGEVFGGGAVGEVVETNSDLFQKGDYVSGHWGWQTYANVEDNQITKLNAELAPISTALGVLGIAGLTAYFGMIEIGKPKAGETVVISGAAGSVGMLAGQIAKIHGARVIGIAGSNKKNCYLKNELRFDGTINYQATTNLKSSLQQVAPNGIDVYFDNVGGNISDAVMPLINSGARIPISGQISQYNLEKPELGPRIGMFLVKNNALIQGFAYMQYESHFPYALETLSKWIKDNKLKYKEHIVEGFENTPKAFEGLFSGENIGKLLVRI</sequence>